<evidence type="ECO:0000313" key="1">
    <source>
        <dbReference type="EMBL" id="CAG6605622.1"/>
    </source>
</evidence>
<reference evidence="1" key="1">
    <citation type="submission" date="2021-05" db="EMBL/GenBank/DDBJ databases">
        <authorList>
            <person name="Alioto T."/>
            <person name="Alioto T."/>
            <person name="Gomez Garrido J."/>
        </authorList>
    </citation>
    <scope>NUCLEOTIDE SEQUENCE</scope>
</reference>
<organism evidence="1">
    <name type="scientific">Cacopsylla melanoneura</name>
    <dbReference type="NCBI Taxonomy" id="428564"/>
    <lineage>
        <taxon>Eukaryota</taxon>
        <taxon>Metazoa</taxon>
        <taxon>Ecdysozoa</taxon>
        <taxon>Arthropoda</taxon>
        <taxon>Hexapoda</taxon>
        <taxon>Insecta</taxon>
        <taxon>Pterygota</taxon>
        <taxon>Neoptera</taxon>
        <taxon>Paraneoptera</taxon>
        <taxon>Hemiptera</taxon>
        <taxon>Sternorrhyncha</taxon>
        <taxon>Psylloidea</taxon>
        <taxon>Psyllidae</taxon>
        <taxon>Psyllinae</taxon>
        <taxon>Cacopsylla</taxon>
    </lineage>
</organism>
<dbReference type="EMBL" id="HBUF01000054">
    <property type="protein sequence ID" value="CAG6605622.1"/>
    <property type="molecule type" value="Transcribed_RNA"/>
</dbReference>
<proteinExistence type="predicted"/>
<name>A0A8D8LHR1_9HEMI</name>
<protein>
    <submittedName>
        <fullName evidence="1">Uncharacterized protein</fullName>
    </submittedName>
</protein>
<dbReference type="AlphaFoldDB" id="A0A8D8LHR1"/>
<sequence length="109" mass="12516">MSGKWVIHPYCEVDFATQKEISKVSNIPCPYPARKYLNRLRIGMDVVHKINMIKWKVSNEENWESGSIQTIPHVLFCPKLPTTCTHLGKTIMNYIQLASSVIWTGTQHS</sequence>
<accession>A0A8D8LHR1</accession>